<evidence type="ECO:0000259" key="5">
    <source>
        <dbReference type="Pfam" id="PF21000"/>
    </source>
</evidence>
<feature type="region of interest" description="Disordered" evidence="3">
    <location>
        <begin position="128"/>
        <end position="152"/>
    </location>
</feature>
<feature type="domain" description="RecQ mediated genome instability protein 1 OB-fold" evidence="4">
    <location>
        <begin position="72"/>
        <end position="222"/>
    </location>
</feature>
<evidence type="ECO:0000256" key="2">
    <source>
        <dbReference type="ARBA" id="ARBA00018987"/>
    </source>
</evidence>
<keyword evidence="7" id="KW-1185">Reference proteome</keyword>
<dbReference type="Pfam" id="PF21000">
    <property type="entry name" value="RMI1_N_N"/>
    <property type="match status" value="1"/>
</dbReference>
<comment type="caution">
    <text evidence="6">The sequence shown here is derived from an EMBL/GenBank/DDBJ whole genome shotgun (WGS) entry which is preliminary data.</text>
</comment>
<proteinExistence type="inferred from homology"/>
<dbReference type="GO" id="GO:0000724">
    <property type="term" value="P:double-strand break repair via homologous recombination"/>
    <property type="evidence" value="ECO:0007669"/>
    <property type="project" value="TreeGrafter"/>
</dbReference>
<name>A0AAJ0LUC9_9PEZI</name>
<dbReference type="EMBL" id="JAWDJX010000007">
    <property type="protein sequence ID" value="KAK3055888.1"/>
    <property type="molecule type" value="Genomic_DNA"/>
</dbReference>
<evidence type="ECO:0000313" key="7">
    <source>
        <dbReference type="Proteomes" id="UP001271007"/>
    </source>
</evidence>
<protein>
    <recommendedName>
        <fullName evidence="2">RecQ-mediated genome instability protein 1</fullName>
    </recommendedName>
</protein>
<feature type="domain" description="RMI1 N-terminal" evidence="5">
    <location>
        <begin position="18"/>
        <end position="60"/>
    </location>
</feature>
<dbReference type="PANTHER" id="PTHR14790:SF15">
    <property type="entry name" value="RECQ-MEDIATED GENOME INSTABILITY PROTEIN 1"/>
    <property type="match status" value="1"/>
</dbReference>
<reference evidence="6" key="1">
    <citation type="submission" date="2023-04" db="EMBL/GenBank/DDBJ databases">
        <title>Black Yeasts Isolated from many extreme environments.</title>
        <authorList>
            <person name="Coleine C."/>
            <person name="Stajich J.E."/>
            <person name="Selbmann L."/>
        </authorList>
    </citation>
    <scope>NUCLEOTIDE SEQUENCE</scope>
    <source>
        <strain evidence="6">CCFEE 5312</strain>
    </source>
</reference>
<dbReference type="PANTHER" id="PTHR14790">
    <property type="entry name" value="RECQ-MEDIATED GENOME INSTABILITY PROTEIN 1 RMI1"/>
    <property type="match status" value="1"/>
</dbReference>
<feature type="compositionally biased region" description="Polar residues" evidence="3">
    <location>
        <begin position="135"/>
        <end position="150"/>
    </location>
</feature>
<evidence type="ECO:0000256" key="3">
    <source>
        <dbReference type="SAM" id="MobiDB-lite"/>
    </source>
</evidence>
<sequence length="292" mass="32156">MAATASEAEVKAAIVQYLTSKNVPPAPGWLRDFMPSIRINTPMVALQKTALFRILSTDLNAAIQPASPSSVFPTNVASADIKERKLNGPITGQVLDIEDIGHSCWSQVENIEAIERGEMTKGREIIRVTDDETNTDQNRTAANNPSSSSGPHKLLLQDAKGIKVYAFEMEPVPGIGLSQLAIGAKLVLRDLTVARGVIMLERKGVEILGGKVDAWDKKWKADRKENLKRKAGWTEARNNRILRPATYGFRARVAISHIRQQHADAQELPHSDIIDKSEDNAFGKCEMKPSTR</sequence>
<evidence type="ECO:0000259" key="4">
    <source>
        <dbReference type="Pfam" id="PF08585"/>
    </source>
</evidence>
<comment type="similarity">
    <text evidence="1">Belongs to the RMI1 family.</text>
</comment>
<dbReference type="GO" id="GO:0016604">
    <property type="term" value="C:nuclear body"/>
    <property type="evidence" value="ECO:0007669"/>
    <property type="project" value="TreeGrafter"/>
</dbReference>
<accession>A0AAJ0LUC9</accession>
<dbReference type="GO" id="GO:0031422">
    <property type="term" value="C:RecQ family helicase-topoisomerase III complex"/>
    <property type="evidence" value="ECO:0007669"/>
    <property type="project" value="TreeGrafter"/>
</dbReference>
<evidence type="ECO:0000256" key="1">
    <source>
        <dbReference type="ARBA" id="ARBA00006395"/>
    </source>
</evidence>
<dbReference type="Proteomes" id="UP001271007">
    <property type="component" value="Unassembled WGS sequence"/>
</dbReference>
<dbReference type="InterPro" id="IPR013894">
    <property type="entry name" value="RMI1_OB"/>
</dbReference>
<dbReference type="SMART" id="SM01161">
    <property type="entry name" value="DUF1767"/>
    <property type="match status" value="1"/>
</dbReference>
<dbReference type="AlphaFoldDB" id="A0AAJ0LUC9"/>
<dbReference type="InterPro" id="IPR042470">
    <property type="entry name" value="RMI1_N_C_sf"/>
</dbReference>
<dbReference type="Pfam" id="PF08585">
    <property type="entry name" value="RMI1_N_C"/>
    <property type="match status" value="1"/>
</dbReference>
<dbReference type="GO" id="GO:0000712">
    <property type="term" value="P:resolution of meiotic recombination intermediates"/>
    <property type="evidence" value="ECO:0007669"/>
    <property type="project" value="TreeGrafter"/>
</dbReference>
<evidence type="ECO:0000313" key="6">
    <source>
        <dbReference type="EMBL" id="KAK3055888.1"/>
    </source>
</evidence>
<gene>
    <name evidence="6" type="ORF">LTR09_003122</name>
</gene>
<dbReference type="InterPro" id="IPR049363">
    <property type="entry name" value="RMI1_N"/>
</dbReference>
<dbReference type="Gene3D" id="2.40.50.770">
    <property type="entry name" value="RecQ-mediated genome instability protein Rmi1, C-terminal domain"/>
    <property type="match status" value="1"/>
</dbReference>
<organism evidence="6 7">
    <name type="scientific">Extremus antarcticus</name>
    <dbReference type="NCBI Taxonomy" id="702011"/>
    <lineage>
        <taxon>Eukaryota</taxon>
        <taxon>Fungi</taxon>
        <taxon>Dikarya</taxon>
        <taxon>Ascomycota</taxon>
        <taxon>Pezizomycotina</taxon>
        <taxon>Dothideomycetes</taxon>
        <taxon>Dothideomycetidae</taxon>
        <taxon>Mycosphaerellales</taxon>
        <taxon>Extremaceae</taxon>
        <taxon>Extremus</taxon>
    </lineage>
</organism>